<sequence length="66" mass="7215">MLAVLLVFVMALLISSNLYHDNEGFASVLSVPRVLPSRAAAALLTEEVSQRYVFISPPGPRCQIEL</sequence>
<dbReference type="EMBL" id="JAULUE010002048">
    <property type="protein sequence ID" value="KAK5910525.1"/>
    <property type="molecule type" value="Genomic_DNA"/>
</dbReference>
<evidence type="ECO:0000256" key="1">
    <source>
        <dbReference type="SAM" id="SignalP"/>
    </source>
</evidence>
<evidence type="ECO:0000313" key="3">
    <source>
        <dbReference type="Proteomes" id="UP001335648"/>
    </source>
</evidence>
<evidence type="ECO:0000313" key="2">
    <source>
        <dbReference type="EMBL" id="KAK5910525.1"/>
    </source>
</evidence>
<accession>A0AAN8CWN9</accession>
<dbReference type="AlphaFoldDB" id="A0AAN8CWN9"/>
<organism evidence="2 3">
    <name type="scientific">Champsocephalus esox</name>
    <name type="common">pike icefish</name>
    <dbReference type="NCBI Taxonomy" id="159716"/>
    <lineage>
        <taxon>Eukaryota</taxon>
        <taxon>Metazoa</taxon>
        <taxon>Chordata</taxon>
        <taxon>Craniata</taxon>
        <taxon>Vertebrata</taxon>
        <taxon>Euteleostomi</taxon>
        <taxon>Actinopterygii</taxon>
        <taxon>Neopterygii</taxon>
        <taxon>Teleostei</taxon>
        <taxon>Neoteleostei</taxon>
        <taxon>Acanthomorphata</taxon>
        <taxon>Eupercaria</taxon>
        <taxon>Perciformes</taxon>
        <taxon>Notothenioidei</taxon>
        <taxon>Channichthyidae</taxon>
        <taxon>Champsocephalus</taxon>
    </lineage>
</organism>
<protein>
    <submittedName>
        <fullName evidence="2">Uncharacterized protein</fullName>
    </submittedName>
</protein>
<feature type="signal peptide" evidence="1">
    <location>
        <begin position="1"/>
        <end position="16"/>
    </location>
</feature>
<gene>
    <name evidence="2" type="ORF">CesoFtcFv8_004353</name>
</gene>
<dbReference type="Proteomes" id="UP001335648">
    <property type="component" value="Unassembled WGS sequence"/>
</dbReference>
<proteinExistence type="predicted"/>
<keyword evidence="1" id="KW-0732">Signal</keyword>
<reference evidence="2 3" key="1">
    <citation type="journal article" date="2023" name="Mol. Biol. Evol.">
        <title>Genomics of Secondarily Temperate Adaptation in the Only Non-Antarctic Icefish.</title>
        <authorList>
            <person name="Rivera-Colon A.G."/>
            <person name="Rayamajhi N."/>
            <person name="Minhas B.F."/>
            <person name="Madrigal G."/>
            <person name="Bilyk K.T."/>
            <person name="Yoon V."/>
            <person name="Hune M."/>
            <person name="Gregory S."/>
            <person name="Cheng C.H.C."/>
            <person name="Catchen J.M."/>
        </authorList>
    </citation>
    <scope>NUCLEOTIDE SEQUENCE [LARGE SCALE GENOMIC DNA]</scope>
    <source>
        <strain evidence="2">JC2023a</strain>
    </source>
</reference>
<name>A0AAN8CWN9_9TELE</name>
<keyword evidence="3" id="KW-1185">Reference proteome</keyword>
<comment type="caution">
    <text evidence="2">The sequence shown here is derived from an EMBL/GenBank/DDBJ whole genome shotgun (WGS) entry which is preliminary data.</text>
</comment>
<feature type="chain" id="PRO_5042972188" evidence="1">
    <location>
        <begin position="17"/>
        <end position="66"/>
    </location>
</feature>